<sequence>MLDFKFNNKQPPKWLVIEEAFVLPSFNVKGKYETHENINGAMYTGYQIENFEFSLPLIIRNSFLNKKSTDEIKEALADFFFVEEEAPLEFSFSNKMLMCTVSGPFELKPTVRGFAVIEVTVQTSMYYYERVGQPNRDDFAAGTLTAYNAGIKTPPTQQFKIKEPTTHMVITNETTQESVEFGAEMLSENERPETDQRLLNAFSTSLINWPNIRAGSNLPVVGTAQGRYMQADEFIFVDTFGDRTGKTDWIGPAKQMQLSRQLSGDWEWETRVITPPPSSSAKGRKQFMLLDELKNPLALIEVRNQSSTNSNITVIMSLYDGLKRTQIMFHTTSQWRQRGLVLKMTKRKDEYTCYVGVDFNPVTRQRFNPHASRVTEKYIDYSKEYNRPAVFAHMQDLRAPNYPEMKFNTSYFKLLKFADNTNRRPYIFVAGDEVMVCHDRNLLTINGEPKFLKTLRSDYFDLQKGENTISVAPWSVIESGHQTFRERYL</sequence>
<evidence type="ECO:0000259" key="1">
    <source>
        <dbReference type="Pfam" id="PF05709"/>
    </source>
</evidence>
<organism evidence="3 4">
    <name type="scientific">Salinicoccus sesuvii</name>
    <dbReference type="NCBI Taxonomy" id="868281"/>
    <lineage>
        <taxon>Bacteria</taxon>
        <taxon>Bacillati</taxon>
        <taxon>Bacillota</taxon>
        <taxon>Bacilli</taxon>
        <taxon>Bacillales</taxon>
        <taxon>Staphylococcaceae</taxon>
        <taxon>Salinicoccus</taxon>
    </lineage>
</organism>
<dbReference type="RefSeq" id="WP_380653153.1">
    <property type="nucleotide sequence ID" value="NZ_JBHRVQ010000001.1"/>
</dbReference>
<dbReference type="InterPro" id="IPR054738">
    <property type="entry name" value="Siphovirus-type_tail_C"/>
</dbReference>
<dbReference type="Proteomes" id="UP001595637">
    <property type="component" value="Unassembled WGS sequence"/>
</dbReference>
<reference evidence="4" key="1">
    <citation type="journal article" date="2019" name="Int. J. Syst. Evol. Microbiol.">
        <title>The Global Catalogue of Microorganisms (GCM) 10K type strain sequencing project: providing services to taxonomists for standard genome sequencing and annotation.</title>
        <authorList>
            <consortium name="The Broad Institute Genomics Platform"/>
            <consortium name="The Broad Institute Genome Sequencing Center for Infectious Disease"/>
            <person name="Wu L."/>
            <person name="Ma J."/>
        </authorList>
    </citation>
    <scope>NUCLEOTIDE SEQUENCE [LARGE SCALE GENOMIC DNA]</scope>
    <source>
        <strain evidence="4">CCM 7756</strain>
    </source>
</reference>
<evidence type="ECO:0000313" key="4">
    <source>
        <dbReference type="Proteomes" id="UP001595637"/>
    </source>
</evidence>
<dbReference type="Pfam" id="PF05709">
    <property type="entry name" value="Sipho_tail"/>
    <property type="match status" value="1"/>
</dbReference>
<gene>
    <name evidence="3" type="ORF">ACFOEO_06105</name>
</gene>
<dbReference type="Gene3D" id="2.40.30.200">
    <property type="match status" value="1"/>
</dbReference>
<accession>A0ABV7N6Q4</accession>
<keyword evidence="4" id="KW-1185">Reference proteome</keyword>
<proteinExistence type="predicted"/>
<dbReference type="Pfam" id="PF22768">
    <property type="entry name" value="SPP1_Dit"/>
    <property type="match status" value="1"/>
</dbReference>
<comment type="caution">
    <text evidence="3">The sequence shown here is derived from an EMBL/GenBank/DDBJ whole genome shotgun (WGS) entry which is preliminary data.</text>
</comment>
<feature type="domain" description="Siphovirus-type tail component C-terminal" evidence="2">
    <location>
        <begin position="405"/>
        <end position="488"/>
    </location>
</feature>
<dbReference type="InterPro" id="IPR008841">
    <property type="entry name" value="Siphovirus-type_tail_N"/>
</dbReference>
<dbReference type="EMBL" id="JBHRVQ010000001">
    <property type="protein sequence ID" value="MFC3388138.1"/>
    <property type="molecule type" value="Genomic_DNA"/>
</dbReference>
<feature type="domain" description="Siphovirus-type tail component RIFT-related" evidence="1">
    <location>
        <begin position="25"/>
        <end position="121"/>
    </location>
</feature>
<name>A0ABV7N6Q4_9STAP</name>
<evidence type="ECO:0000313" key="3">
    <source>
        <dbReference type="EMBL" id="MFC3388138.1"/>
    </source>
</evidence>
<evidence type="ECO:0000259" key="2">
    <source>
        <dbReference type="Pfam" id="PF22768"/>
    </source>
</evidence>
<protein>
    <submittedName>
        <fullName evidence="3">Phage tail domain-containing protein</fullName>
    </submittedName>
</protein>
<dbReference type="Gene3D" id="2.60.120.860">
    <property type="match status" value="1"/>
</dbReference>